<reference evidence="4 5" key="1">
    <citation type="submission" date="2020-03" db="EMBL/GenBank/DDBJ databases">
        <title>Genomic Encyclopedia of Type Strains, Phase IV (KMG-IV): sequencing the most valuable type-strain genomes for metagenomic binning, comparative biology and taxonomic classification.</title>
        <authorList>
            <person name="Goeker M."/>
        </authorList>
    </citation>
    <scope>NUCLEOTIDE SEQUENCE [LARGE SCALE GENOMIC DNA]</scope>
    <source>
        <strain evidence="4 5">DSM 103870</strain>
    </source>
</reference>
<accession>A0ABX0UZX9</accession>
<dbReference type="Pfam" id="PF01471">
    <property type="entry name" value="PG_binding_1"/>
    <property type="match status" value="1"/>
</dbReference>
<organism evidence="4 5">
    <name type="scientific">Pseudochelatococcus lubricantis</name>
    <dbReference type="NCBI Taxonomy" id="1538102"/>
    <lineage>
        <taxon>Bacteria</taxon>
        <taxon>Pseudomonadati</taxon>
        <taxon>Pseudomonadota</taxon>
        <taxon>Alphaproteobacteria</taxon>
        <taxon>Hyphomicrobiales</taxon>
        <taxon>Chelatococcaceae</taxon>
        <taxon>Pseudochelatococcus</taxon>
    </lineage>
</organism>
<dbReference type="PANTHER" id="PTHR30163">
    <property type="entry name" value="MEMBRANE-BOUND LYTIC MUREIN TRANSGLYCOSYLASE B"/>
    <property type="match status" value="1"/>
</dbReference>
<evidence type="ECO:0000313" key="5">
    <source>
        <dbReference type="Proteomes" id="UP001429580"/>
    </source>
</evidence>
<dbReference type="InterPro" id="IPR031304">
    <property type="entry name" value="SLT_2"/>
</dbReference>
<dbReference type="Gene3D" id="1.10.530.10">
    <property type="match status" value="1"/>
</dbReference>
<dbReference type="RefSeq" id="WP_166952907.1">
    <property type="nucleotide sequence ID" value="NZ_JAASQI010000005.1"/>
</dbReference>
<dbReference type="SUPFAM" id="SSF53955">
    <property type="entry name" value="Lysozyme-like"/>
    <property type="match status" value="1"/>
</dbReference>
<dbReference type="CDD" id="cd13399">
    <property type="entry name" value="Slt35-like"/>
    <property type="match status" value="1"/>
</dbReference>
<dbReference type="InterPro" id="IPR036365">
    <property type="entry name" value="PGBD-like_sf"/>
</dbReference>
<feature type="domain" description="Transglycosylase SLT" evidence="3">
    <location>
        <begin position="32"/>
        <end position="322"/>
    </location>
</feature>
<dbReference type="Gene3D" id="1.10.8.350">
    <property type="entry name" value="Bacterial muramidase"/>
    <property type="match status" value="1"/>
</dbReference>
<comment type="caution">
    <text evidence="4">The sequence shown here is derived from an EMBL/GenBank/DDBJ whole genome shotgun (WGS) entry which is preliminary data.</text>
</comment>
<dbReference type="NCBIfam" id="TIGR02283">
    <property type="entry name" value="MltB_2"/>
    <property type="match status" value="1"/>
</dbReference>
<dbReference type="Proteomes" id="UP001429580">
    <property type="component" value="Unassembled WGS sequence"/>
</dbReference>
<feature type="signal peptide" evidence="1">
    <location>
        <begin position="1"/>
        <end position="24"/>
    </location>
</feature>
<evidence type="ECO:0000313" key="4">
    <source>
        <dbReference type="EMBL" id="NIJ58511.1"/>
    </source>
</evidence>
<dbReference type="PANTHER" id="PTHR30163:SF8">
    <property type="entry name" value="LYTIC MUREIN TRANSGLYCOSYLASE"/>
    <property type="match status" value="1"/>
</dbReference>
<dbReference type="Pfam" id="PF13406">
    <property type="entry name" value="SLT_2"/>
    <property type="match status" value="1"/>
</dbReference>
<proteinExistence type="predicted"/>
<dbReference type="InterPro" id="IPR023346">
    <property type="entry name" value="Lysozyme-like_dom_sf"/>
</dbReference>
<dbReference type="InterPro" id="IPR002477">
    <property type="entry name" value="Peptidoglycan-bd-like"/>
</dbReference>
<sequence>MRRLILNAIVWGAAAAASVGAAQAACQREGGFGQWLEGVRKEAQAAGISPAAVSAGLDGLAYDAKIVSLDRGQGVFGQSFLQFSDRMVSAGRLQQGRKQIGVHRGTFQRIESQFGVPASIIAAFWGLETDFGANNGKFPALRSLATLAYDCRRPELFRGQLLDALRLIERGDLAPSQMVGAWAGEIGQVQFMPSDYYRYALDYSGNGRRDLIRDTADALGSAGNYLSTLGWQRGQPWLEEVRVPAELPWDQAGLDRRQPRSRWASLGVTRADGSRLPADGLSSSLLLPMGKDGPAFLAYPNFHVLLKWNQSFIYVTTVGYFANRLDGAPPVRRGGKINHLGPQQVSELQRLLNARGFGAGKVDGMIGADTRAGTREAQLRYGLPADGYPTVALLEKLRTGR</sequence>
<dbReference type="InterPro" id="IPR036366">
    <property type="entry name" value="PGBDSf"/>
</dbReference>
<feature type="domain" description="Peptidoglycan binding-like" evidence="2">
    <location>
        <begin position="343"/>
        <end position="397"/>
    </location>
</feature>
<evidence type="ECO:0000259" key="3">
    <source>
        <dbReference type="Pfam" id="PF13406"/>
    </source>
</evidence>
<evidence type="ECO:0000256" key="1">
    <source>
        <dbReference type="SAM" id="SignalP"/>
    </source>
</evidence>
<feature type="chain" id="PRO_5045696488" evidence="1">
    <location>
        <begin position="25"/>
        <end position="401"/>
    </location>
</feature>
<dbReference type="InterPro" id="IPR043426">
    <property type="entry name" value="MltB-like"/>
</dbReference>
<keyword evidence="1" id="KW-0732">Signal</keyword>
<dbReference type="SUPFAM" id="SSF47090">
    <property type="entry name" value="PGBD-like"/>
    <property type="match status" value="1"/>
</dbReference>
<evidence type="ECO:0000259" key="2">
    <source>
        <dbReference type="Pfam" id="PF01471"/>
    </source>
</evidence>
<dbReference type="InterPro" id="IPR011970">
    <property type="entry name" value="MltB_2"/>
</dbReference>
<gene>
    <name evidence="4" type="ORF">FHS82_002359</name>
</gene>
<dbReference type="EMBL" id="JAASQI010000005">
    <property type="protein sequence ID" value="NIJ58511.1"/>
    <property type="molecule type" value="Genomic_DNA"/>
</dbReference>
<dbReference type="Gene3D" id="1.10.101.10">
    <property type="entry name" value="PGBD-like superfamily/PGBD"/>
    <property type="match status" value="1"/>
</dbReference>
<keyword evidence="5" id="KW-1185">Reference proteome</keyword>
<name>A0ABX0UZX9_9HYPH</name>
<protein>
    <submittedName>
        <fullName evidence="4">Lytic murein transglycosylase</fullName>
    </submittedName>
</protein>